<dbReference type="PANTHER" id="PTHR34369:SF2">
    <property type="entry name" value="PHOTOSYSTEM II 10 KDA POLYPEPTIDE, CHLOROPLASTIC"/>
    <property type="match status" value="1"/>
</dbReference>
<keyword evidence="5" id="KW-0150">Chloroplast</keyword>
<comment type="subcellular location">
    <subcellularLocation>
        <location evidence="2">Plastid</location>
        <location evidence="2">Chloroplast thylakoid membrane</location>
    </subcellularLocation>
</comment>
<reference evidence="15 16" key="1">
    <citation type="journal article" date="2018" name="Proc. Natl. Acad. Sci. U.S.A.">
        <title>Draft genome sequence of Camellia sinensis var. sinensis provides insights into the evolution of the tea genome and tea quality.</title>
        <authorList>
            <person name="Wei C."/>
            <person name="Yang H."/>
            <person name="Wang S."/>
            <person name="Zhao J."/>
            <person name="Liu C."/>
            <person name="Gao L."/>
            <person name="Xia E."/>
            <person name="Lu Y."/>
            <person name="Tai Y."/>
            <person name="She G."/>
            <person name="Sun J."/>
            <person name="Cao H."/>
            <person name="Tong W."/>
            <person name="Gao Q."/>
            <person name="Li Y."/>
            <person name="Deng W."/>
            <person name="Jiang X."/>
            <person name="Wang W."/>
            <person name="Chen Q."/>
            <person name="Zhang S."/>
            <person name="Li H."/>
            <person name="Wu J."/>
            <person name="Wang P."/>
            <person name="Li P."/>
            <person name="Shi C."/>
            <person name="Zheng F."/>
            <person name="Jian J."/>
            <person name="Huang B."/>
            <person name="Shan D."/>
            <person name="Shi M."/>
            <person name="Fang C."/>
            <person name="Yue Y."/>
            <person name="Li F."/>
            <person name="Li D."/>
            <person name="Wei S."/>
            <person name="Han B."/>
            <person name="Jiang C."/>
            <person name="Yin Y."/>
            <person name="Xia T."/>
            <person name="Zhang Z."/>
            <person name="Bennetzen J.L."/>
            <person name="Zhao S."/>
            <person name="Wan X."/>
        </authorList>
    </citation>
    <scope>NUCLEOTIDE SEQUENCE [LARGE SCALE GENOMIC DNA]</scope>
    <source>
        <strain evidence="16">cv. Shuchazao</strain>
        <tissue evidence="15">Leaf</tissue>
    </source>
</reference>
<keyword evidence="8" id="KW-0809">Transit peptide</keyword>
<evidence type="ECO:0000313" key="15">
    <source>
        <dbReference type="EMBL" id="THF94360.1"/>
    </source>
</evidence>
<evidence type="ECO:0000256" key="7">
    <source>
        <dbReference type="ARBA" id="ARBA00022640"/>
    </source>
</evidence>
<evidence type="ECO:0000256" key="6">
    <source>
        <dbReference type="ARBA" id="ARBA00022531"/>
    </source>
</evidence>
<evidence type="ECO:0000256" key="13">
    <source>
        <dbReference type="SAM" id="Phobius"/>
    </source>
</evidence>
<dbReference type="GO" id="GO:0009535">
    <property type="term" value="C:chloroplast thylakoid membrane"/>
    <property type="evidence" value="ECO:0007669"/>
    <property type="project" value="UniProtKB-SubCell"/>
</dbReference>
<feature type="transmembrane region" description="Helical" evidence="13">
    <location>
        <begin position="53"/>
        <end position="79"/>
    </location>
</feature>
<dbReference type="PANTHER" id="PTHR34369">
    <property type="entry name" value="PHOTOSYSTEM II 10 KDA POLYPEPTIDE, CHLOROPLASTIC"/>
    <property type="match status" value="1"/>
</dbReference>
<evidence type="ECO:0000256" key="11">
    <source>
        <dbReference type="ARBA" id="ARBA00023276"/>
    </source>
</evidence>
<feature type="signal peptide" evidence="14">
    <location>
        <begin position="1"/>
        <end position="22"/>
    </location>
</feature>
<evidence type="ECO:0000256" key="14">
    <source>
        <dbReference type="SAM" id="SignalP"/>
    </source>
</evidence>
<keyword evidence="7" id="KW-0934">Plastid</keyword>
<gene>
    <name evidence="15" type="ORF">TEA_029904</name>
</gene>
<keyword evidence="16" id="KW-1185">Reference proteome</keyword>
<evidence type="ECO:0000256" key="3">
    <source>
        <dbReference type="ARBA" id="ARBA00006659"/>
    </source>
</evidence>
<dbReference type="STRING" id="542762.A0A4S4CWV8"/>
<evidence type="ECO:0000313" key="16">
    <source>
        <dbReference type="Proteomes" id="UP000306102"/>
    </source>
</evidence>
<feature type="chain" id="PRO_5020716491" description="Photosystem II 10 kDa polypeptide, chloroplastic" evidence="14">
    <location>
        <begin position="23"/>
        <end position="221"/>
    </location>
</feature>
<comment type="caution">
    <text evidence="15">The sequence shown here is derived from an EMBL/GenBank/DDBJ whole genome shotgun (WGS) entry which is preliminary data.</text>
</comment>
<accession>A0A4S4CWV8</accession>
<dbReference type="EMBL" id="SDRB02013699">
    <property type="protein sequence ID" value="THF94360.1"/>
    <property type="molecule type" value="Genomic_DNA"/>
</dbReference>
<keyword evidence="11" id="KW-0604">Photosystem II</keyword>
<evidence type="ECO:0000256" key="9">
    <source>
        <dbReference type="ARBA" id="ARBA00023078"/>
    </source>
</evidence>
<keyword evidence="14" id="KW-0732">Signal</keyword>
<keyword evidence="9" id="KW-0793">Thylakoid</keyword>
<keyword evidence="13" id="KW-1133">Transmembrane helix</keyword>
<organism evidence="15 16">
    <name type="scientific">Camellia sinensis var. sinensis</name>
    <name type="common">China tea</name>
    <dbReference type="NCBI Taxonomy" id="542762"/>
    <lineage>
        <taxon>Eukaryota</taxon>
        <taxon>Viridiplantae</taxon>
        <taxon>Streptophyta</taxon>
        <taxon>Embryophyta</taxon>
        <taxon>Tracheophyta</taxon>
        <taxon>Spermatophyta</taxon>
        <taxon>Magnoliopsida</taxon>
        <taxon>eudicotyledons</taxon>
        <taxon>Gunneridae</taxon>
        <taxon>Pentapetalae</taxon>
        <taxon>asterids</taxon>
        <taxon>Ericales</taxon>
        <taxon>Theaceae</taxon>
        <taxon>Camellia</taxon>
    </lineage>
</organism>
<keyword evidence="6" id="KW-0602">Photosynthesis</keyword>
<protein>
    <recommendedName>
        <fullName evidence="4">Photosystem II 10 kDa polypeptide, chloroplastic</fullName>
    </recommendedName>
</protein>
<dbReference type="InterPro" id="IPR006814">
    <property type="entry name" value="PSII_PsbR"/>
</dbReference>
<sequence>MFKWVQRFAAFSLLLVLMQVGAQWTEVYPDGIMQHVEPNPIYNTDDWSPSGDVYVGGTTGLLIWAVTLAGILAGGALLGTRDNQSNVSKVFSQLNEVALLKSSNSAPVPDTKPMEPAKQSAAQNTNPDASSISAFMTQVADLGTRNNQSNVSKVFSQLNEVALLKSSNSAPVPDTKPMEPAKQSAAQNTNPDASSISAFMTQVADLVEMFTELVLSSGNGT</sequence>
<dbReference type="GO" id="GO:0009654">
    <property type="term" value="C:photosystem II oxygen evolving complex"/>
    <property type="evidence" value="ECO:0007669"/>
    <property type="project" value="InterPro"/>
</dbReference>
<feature type="region of interest" description="Disordered" evidence="12">
    <location>
        <begin position="102"/>
        <end position="128"/>
    </location>
</feature>
<comment type="similarity">
    <text evidence="3">Belongs to the psbR family.</text>
</comment>
<evidence type="ECO:0000256" key="1">
    <source>
        <dbReference type="ARBA" id="ARBA00002966"/>
    </source>
</evidence>
<keyword evidence="10 13" id="KW-0472">Membrane</keyword>
<keyword evidence="13" id="KW-0812">Transmembrane</keyword>
<evidence type="ECO:0000256" key="10">
    <source>
        <dbReference type="ARBA" id="ARBA00023136"/>
    </source>
</evidence>
<proteinExistence type="inferred from homology"/>
<evidence type="ECO:0000256" key="5">
    <source>
        <dbReference type="ARBA" id="ARBA00022528"/>
    </source>
</evidence>
<feature type="region of interest" description="Disordered" evidence="12">
    <location>
        <begin position="166"/>
        <end position="192"/>
    </location>
</feature>
<comment type="function">
    <text evidence="1">Associated with the oxygen-evolving complex of photosystem II.</text>
</comment>
<dbReference type="GO" id="GO:0015979">
    <property type="term" value="P:photosynthesis"/>
    <property type="evidence" value="ECO:0007669"/>
    <property type="project" value="UniProtKB-KW"/>
</dbReference>
<dbReference type="Pfam" id="PF04725">
    <property type="entry name" value="PsbR"/>
    <property type="match status" value="1"/>
</dbReference>
<evidence type="ECO:0000256" key="2">
    <source>
        <dbReference type="ARBA" id="ARBA00004334"/>
    </source>
</evidence>
<evidence type="ECO:0000256" key="8">
    <source>
        <dbReference type="ARBA" id="ARBA00022946"/>
    </source>
</evidence>
<evidence type="ECO:0000256" key="4">
    <source>
        <dbReference type="ARBA" id="ARBA00018725"/>
    </source>
</evidence>
<dbReference type="AlphaFoldDB" id="A0A4S4CWV8"/>
<dbReference type="Proteomes" id="UP000306102">
    <property type="component" value="Unassembled WGS sequence"/>
</dbReference>
<name>A0A4S4CWV8_CAMSN</name>
<evidence type="ECO:0000256" key="12">
    <source>
        <dbReference type="SAM" id="MobiDB-lite"/>
    </source>
</evidence>